<dbReference type="SUPFAM" id="SSF53041">
    <property type="entry name" value="Resolvase-like"/>
    <property type="match status" value="1"/>
</dbReference>
<dbReference type="Pfam" id="PF13408">
    <property type="entry name" value="Zn_ribbon_recom"/>
    <property type="match status" value="1"/>
</dbReference>
<dbReference type="CDD" id="cd00338">
    <property type="entry name" value="Ser_Recombinase"/>
    <property type="match status" value="1"/>
</dbReference>
<keyword evidence="2" id="KW-0238">DNA-binding</keyword>
<name>A0A4R3KFP4_9BACI</name>
<evidence type="ECO:0000259" key="8">
    <source>
        <dbReference type="PROSITE" id="PS51737"/>
    </source>
</evidence>
<evidence type="ECO:0000256" key="2">
    <source>
        <dbReference type="ARBA" id="ARBA00023125"/>
    </source>
</evidence>
<feature type="domain" description="Resolvase/invertase-type recombinase catalytic" evidence="7">
    <location>
        <begin position="23"/>
        <end position="171"/>
    </location>
</feature>
<dbReference type="PANTHER" id="PTHR30461">
    <property type="entry name" value="DNA-INVERTASE FROM LAMBDOID PROPHAGE"/>
    <property type="match status" value="1"/>
</dbReference>
<dbReference type="PROSITE" id="PS00397">
    <property type="entry name" value="RECOMBINASES_1"/>
    <property type="match status" value="1"/>
</dbReference>
<dbReference type="PROSITE" id="PS51736">
    <property type="entry name" value="RECOMBINASES_3"/>
    <property type="match status" value="1"/>
</dbReference>
<keyword evidence="10" id="KW-1185">Reference proteome</keyword>
<reference evidence="9 10" key="1">
    <citation type="submission" date="2019-03" db="EMBL/GenBank/DDBJ databases">
        <title>Genomic Encyclopedia of Type Strains, Phase IV (KMG-IV): sequencing the most valuable type-strain genomes for metagenomic binning, comparative biology and taxonomic classification.</title>
        <authorList>
            <person name="Goeker M."/>
        </authorList>
    </citation>
    <scope>NUCLEOTIDE SEQUENCE [LARGE SCALE GENOMIC DNA]</scope>
    <source>
        <strain evidence="9 10">DSM 23802</strain>
    </source>
</reference>
<comment type="caution">
    <text evidence="9">The sequence shown here is derived from an EMBL/GenBank/DDBJ whole genome shotgun (WGS) entry which is preliminary data.</text>
</comment>
<evidence type="ECO:0000313" key="10">
    <source>
        <dbReference type="Proteomes" id="UP000295788"/>
    </source>
</evidence>
<dbReference type="PROSITE" id="PS51737">
    <property type="entry name" value="RECOMBINASE_DNA_BIND"/>
    <property type="match status" value="1"/>
</dbReference>
<feature type="active site" description="O-(5'-phospho-DNA)-serine intermediate" evidence="4 5">
    <location>
        <position position="31"/>
    </location>
</feature>
<dbReference type="AlphaFoldDB" id="A0A4R3KFP4"/>
<dbReference type="OrthoDB" id="9811097at2"/>
<dbReference type="Pfam" id="PF07508">
    <property type="entry name" value="Recombinase"/>
    <property type="match status" value="1"/>
</dbReference>
<gene>
    <name evidence="9" type="ORF">EDD72_11063</name>
</gene>
<dbReference type="InterPro" id="IPR006118">
    <property type="entry name" value="Recombinase_CS"/>
</dbReference>
<accession>A0A4R3KFP4</accession>
<dbReference type="GO" id="GO:0003677">
    <property type="term" value="F:DNA binding"/>
    <property type="evidence" value="ECO:0007669"/>
    <property type="project" value="UniProtKB-KW"/>
</dbReference>
<keyword evidence="3" id="KW-0233">DNA recombination</keyword>
<dbReference type="GO" id="GO:0000150">
    <property type="term" value="F:DNA strand exchange activity"/>
    <property type="evidence" value="ECO:0007669"/>
    <property type="project" value="InterPro"/>
</dbReference>
<dbReference type="Proteomes" id="UP000295788">
    <property type="component" value="Unassembled WGS sequence"/>
</dbReference>
<evidence type="ECO:0000256" key="5">
    <source>
        <dbReference type="PROSITE-ProRule" id="PRU10137"/>
    </source>
</evidence>
<dbReference type="Gene3D" id="3.40.50.1390">
    <property type="entry name" value="Resolvase, N-terminal catalytic domain"/>
    <property type="match status" value="1"/>
</dbReference>
<evidence type="ECO:0000313" key="9">
    <source>
        <dbReference type="EMBL" id="TCS82127.1"/>
    </source>
</evidence>
<sequence>MQNHAMNLFDQLDPMSQAGTQKRAAIYARVSTTEQAEEGYSIDEQVRVLREMCEREGYIVYKEYVDRGISGKDIKGRPALQQLLYDAQYKSFDVVLVWKMNRLSRKLNDLMSIIEKLKTKNIAFRSYTERYETESPSGKLLFHMMGAIAEFERDNISQNVKMGMIARAKEGSWNGGQVLGYDVVSVPSDNRKRKTSKLVINEKEAQTVRKIFNLYIQGNGYKSIANRLNKEGYRTKKNKAFSINGVKTILSNPIYAGYIRYNVRRDWNEKRRNNINPNPVIVKGQHEPIITEEIWEKAKNIMKNRSGKPNRIHSGEFPLTGILKCPVCGAGMVLGRTTNRNKDGTKRVLEYYVCGAWKNKGTAVCHSNSVRTDYADKYVLQKLAELANNDVLIQRIVENINRKNKDGLTPLQQEYETLKKSLSTIQTKKDKVLGLYEDGVITKDDLVSRLSSLNDEKERLEERLTPIEEQMVQGGIPNINFRVVKQVMQNFMTAYKEALTQEQRKQLLHLLIHQITISENRKIDTIQIQLNKEVVKHFTIKGEESSSTMDELSPPFSIFINL</sequence>
<dbReference type="PANTHER" id="PTHR30461:SF23">
    <property type="entry name" value="DNA RECOMBINASE-RELATED"/>
    <property type="match status" value="1"/>
</dbReference>
<dbReference type="InterPro" id="IPR050639">
    <property type="entry name" value="SSR_resolvase"/>
</dbReference>
<evidence type="ECO:0000259" key="7">
    <source>
        <dbReference type="PROSITE" id="PS51736"/>
    </source>
</evidence>
<protein>
    <submittedName>
        <fullName evidence="9">Site-specific DNA recombinase</fullName>
    </submittedName>
</protein>
<keyword evidence="6" id="KW-0175">Coiled coil</keyword>
<dbReference type="Gene3D" id="3.90.1750.20">
    <property type="entry name" value="Putative Large Serine Recombinase, Chain B, Domain 2"/>
    <property type="match status" value="1"/>
</dbReference>
<evidence type="ECO:0000256" key="6">
    <source>
        <dbReference type="SAM" id="Coils"/>
    </source>
</evidence>
<dbReference type="InterPro" id="IPR036162">
    <property type="entry name" value="Resolvase-like_N_sf"/>
</dbReference>
<feature type="domain" description="Recombinase" evidence="8">
    <location>
        <begin position="178"/>
        <end position="308"/>
    </location>
</feature>
<dbReference type="RefSeq" id="WP_132768986.1">
    <property type="nucleotide sequence ID" value="NZ_SMAB01000010.1"/>
</dbReference>
<dbReference type="InterPro" id="IPR038109">
    <property type="entry name" value="DNA_bind_recomb_sf"/>
</dbReference>
<evidence type="ECO:0000256" key="1">
    <source>
        <dbReference type="ARBA" id="ARBA00022908"/>
    </source>
</evidence>
<feature type="coiled-coil region" evidence="6">
    <location>
        <begin position="443"/>
        <end position="470"/>
    </location>
</feature>
<dbReference type="Pfam" id="PF00239">
    <property type="entry name" value="Resolvase"/>
    <property type="match status" value="1"/>
</dbReference>
<dbReference type="EMBL" id="SMAB01000010">
    <property type="protein sequence ID" value="TCS82127.1"/>
    <property type="molecule type" value="Genomic_DNA"/>
</dbReference>
<keyword evidence="1" id="KW-0229">DNA integration</keyword>
<dbReference type="InterPro" id="IPR006119">
    <property type="entry name" value="Resolv_N"/>
</dbReference>
<evidence type="ECO:0000256" key="4">
    <source>
        <dbReference type="PIRSR" id="PIRSR606118-50"/>
    </source>
</evidence>
<evidence type="ECO:0000256" key="3">
    <source>
        <dbReference type="ARBA" id="ARBA00023172"/>
    </source>
</evidence>
<organism evidence="9 10">
    <name type="scientific">Tepidibacillus fermentans</name>
    <dbReference type="NCBI Taxonomy" id="1281767"/>
    <lineage>
        <taxon>Bacteria</taxon>
        <taxon>Bacillati</taxon>
        <taxon>Bacillota</taxon>
        <taxon>Bacilli</taxon>
        <taxon>Bacillales</taxon>
        <taxon>Bacillaceae</taxon>
        <taxon>Tepidibacillus</taxon>
    </lineage>
</organism>
<dbReference type="InterPro" id="IPR011109">
    <property type="entry name" value="DNA_bind_recombinase_dom"/>
</dbReference>
<proteinExistence type="predicted"/>
<dbReference type="GO" id="GO:0015074">
    <property type="term" value="P:DNA integration"/>
    <property type="evidence" value="ECO:0007669"/>
    <property type="project" value="UniProtKB-KW"/>
</dbReference>
<dbReference type="InterPro" id="IPR025827">
    <property type="entry name" value="Zn_ribbon_recom_dom"/>
</dbReference>
<dbReference type="SMART" id="SM00857">
    <property type="entry name" value="Resolvase"/>
    <property type="match status" value="1"/>
</dbReference>